<dbReference type="InterPro" id="IPR011146">
    <property type="entry name" value="HIT-like"/>
</dbReference>
<dbReference type="InterPro" id="IPR036265">
    <property type="entry name" value="HIT-like_sf"/>
</dbReference>
<comment type="caution">
    <text evidence="3">The sequence shown here is derived from an EMBL/GenBank/DDBJ whole genome shotgun (WGS) entry which is preliminary data.</text>
</comment>
<dbReference type="PRINTS" id="PR00332">
    <property type="entry name" value="HISTRIAD"/>
</dbReference>
<protein>
    <submittedName>
        <fullName evidence="3">Histidine triad (HIT) family protein</fullName>
    </submittedName>
</protein>
<reference evidence="3 4" key="1">
    <citation type="submission" date="2024-06" db="EMBL/GenBank/DDBJ databases">
        <title>Genomic Encyclopedia of Type Strains, Phase IV (KMG-IV): sequencing the most valuable type-strain genomes for metagenomic binning, comparative biology and taxonomic classification.</title>
        <authorList>
            <person name="Goeker M."/>
        </authorList>
    </citation>
    <scope>NUCLEOTIDE SEQUENCE [LARGE SCALE GENOMIC DNA]</scope>
    <source>
        <strain evidence="3 4">DSM 23520</strain>
    </source>
</reference>
<dbReference type="InterPro" id="IPR019808">
    <property type="entry name" value="Histidine_triad_CS"/>
</dbReference>
<evidence type="ECO:0000313" key="3">
    <source>
        <dbReference type="EMBL" id="MET3683512.1"/>
    </source>
</evidence>
<evidence type="ECO:0000313" key="4">
    <source>
        <dbReference type="Proteomes" id="UP001549167"/>
    </source>
</evidence>
<feature type="short sequence motif" description="Histidine triad motif" evidence="1">
    <location>
        <begin position="97"/>
        <end position="101"/>
    </location>
</feature>
<dbReference type="CDD" id="cd01277">
    <property type="entry name" value="HINT_subgroup"/>
    <property type="match status" value="1"/>
</dbReference>
<keyword evidence="4" id="KW-1185">Reference proteome</keyword>
<dbReference type="EMBL" id="JBEPMX010000007">
    <property type="protein sequence ID" value="MET3683512.1"/>
    <property type="molecule type" value="Genomic_DNA"/>
</dbReference>
<dbReference type="InterPro" id="IPR039384">
    <property type="entry name" value="HINT"/>
</dbReference>
<dbReference type="Gene3D" id="1.20.5.1170">
    <property type="entry name" value="HIT-like"/>
    <property type="match status" value="1"/>
</dbReference>
<dbReference type="PANTHER" id="PTHR46648">
    <property type="entry name" value="HIT FAMILY PROTEIN 1"/>
    <property type="match status" value="1"/>
</dbReference>
<evidence type="ECO:0000259" key="2">
    <source>
        <dbReference type="PROSITE" id="PS51084"/>
    </source>
</evidence>
<dbReference type="PROSITE" id="PS00892">
    <property type="entry name" value="HIT_1"/>
    <property type="match status" value="1"/>
</dbReference>
<sequence>MSDCIFCKILDGDIPSAKVYEDDDVYAFLDISQVTEGHTLVIPKNHCENVYDLDDDTAAKLFKAVPTIARGIKAAFKPEGLNMLNNNGSFADQSVFHIHLHLIPRYDESDGFKAKWETHGDDYTPEQLNRIADSISSHI</sequence>
<feature type="domain" description="HIT" evidence="2">
    <location>
        <begin position="5"/>
        <end position="113"/>
    </location>
</feature>
<accession>A0ABV2KV91</accession>
<dbReference type="Pfam" id="PF01230">
    <property type="entry name" value="HIT"/>
    <property type="match status" value="1"/>
</dbReference>
<dbReference type="Proteomes" id="UP001549167">
    <property type="component" value="Unassembled WGS sequence"/>
</dbReference>
<proteinExistence type="predicted"/>
<dbReference type="RefSeq" id="WP_354220078.1">
    <property type="nucleotide sequence ID" value="NZ_JBEPMX010000007.1"/>
</dbReference>
<dbReference type="Gene3D" id="3.30.428.10">
    <property type="entry name" value="HIT-like"/>
    <property type="match status" value="1"/>
</dbReference>
<evidence type="ECO:0000256" key="1">
    <source>
        <dbReference type="PROSITE-ProRule" id="PRU00464"/>
    </source>
</evidence>
<dbReference type="PROSITE" id="PS51084">
    <property type="entry name" value="HIT_2"/>
    <property type="match status" value="1"/>
</dbReference>
<organism evidence="3 4">
    <name type="scientific">Alkalibacillus flavidus</name>
    <dbReference type="NCBI Taxonomy" id="546021"/>
    <lineage>
        <taxon>Bacteria</taxon>
        <taxon>Bacillati</taxon>
        <taxon>Bacillota</taxon>
        <taxon>Bacilli</taxon>
        <taxon>Bacillales</taxon>
        <taxon>Bacillaceae</taxon>
        <taxon>Alkalibacillus</taxon>
    </lineage>
</organism>
<dbReference type="SUPFAM" id="SSF54197">
    <property type="entry name" value="HIT-like"/>
    <property type="match status" value="1"/>
</dbReference>
<dbReference type="PANTHER" id="PTHR46648:SF1">
    <property type="entry name" value="ADENOSINE 5'-MONOPHOSPHORAMIDASE HNT1"/>
    <property type="match status" value="1"/>
</dbReference>
<dbReference type="InterPro" id="IPR001310">
    <property type="entry name" value="Histidine_triad_HIT"/>
</dbReference>
<name>A0ABV2KV91_9BACI</name>
<gene>
    <name evidence="3" type="ORF">ABID56_001607</name>
</gene>